<evidence type="ECO:0000256" key="2">
    <source>
        <dbReference type="SAM" id="SignalP"/>
    </source>
</evidence>
<protein>
    <submittedName>
        <fullName evidence="3">Uncharacterized protein</fullName>
    </submittedName>
</protein>
<keyword evidence="4" id="KW-1185">Reference proteome</keyword>
<name>A0ABY2P8Q0_9ACTN</name>
<feature type="non-terminal residue" evidence="3">
    <location>
        <position position="123"/>
    </location>
</feature>
<sequence>MALAAFLFVGLLGGPVAAVAAELDLLKLEKPDPVPTADVVKHVPAKPDQTARHPWKSPKVAWPEPGTATPALRENGTPVRAGSLPVSVGRTAPQTAASAKHPGEYRAFTDTRSKGMRHLKKLA</sequence>
<accession>A0ABY2P8Q0</accession>
<feature type="chain" id="PRO_5045345657" evidence="2">
    <location>
        <begin position="21"/>
        <end position="123"/>
    </location>
</feature>
<proteinExistence type="predicted"/>
<organism evidence="3 4">
    <name type="scientific">Streptomyces rhizosphaericola</name>
    <dbReference type="NCBI Taxonomy" id="2564098"/>
    <lineage>
        <taxon>Bacteria</taxon>
        <taxon>Bacillati</taxon>
        <taxon>Actinomycetota</taxon>
        <taxon>Actinomycetes</taxon>
        <taxon>Kitasatosporales</taxon>
        <taxon>Streptomycetaceae</taxon>
        <taxon>Streptomyces</taxon>
    </lineage>
</organism>
<dbReference type="Proteomes" id="UP000306274">
    <property type="component" value="Unassembled WGS sequence"/>
</dbReference>
<dbReference type="EMBL" id="SRZK01000347">
    <property type="protein sequence ID" value="TGZ03413.1"/>
    <property type="molecule type" value="Genomic_DNA"/>
</dbReference>
<reference evidence="3 4" key="1">
    <citation type="submission" date="2019-04" db="EMBL/GenBank/DDBJ databases">
        <title>Streptomyces rhizosphaericola sp. nov., an actinobacterium isolated from the wheat rhizosphere.</title>
        <authorList>
            <person name="Vargas Hoyos H.A."/>
            <person name="Santos S.N."/>
            <person name="Genuario D.B."/>
            <person name="Melo I.S."/>
            <person name="Da Silva L.J."/>
            <person name="Da Silva F.S.P."/>
            <person name="Zucchi T.D."/>
        </authorList>
    </citation>
    <scope>NUCLEOTIDE SEQUENCE [LARGE SCALE GENOMIC DNA]</scope>
    <source>
        <strain evidence="3 4">1AS2c</strain>
    </source>
</reference>
<comment type="caution">
    <text evidence="3">The sequence shown here is derived from an EMBL/GenBank/DDBJ whole genome shotgun (WGS) entry which is preliminary data.</text>
</comment>
<evidence type="ECO:0000313" key="4">
    <source>
        <dbReference type="Proteomes" id="UP000306274"/>
    </source>
</evidence>
<feature type="signal peptide" evidence="2">
    <location>
        <begin position="1"/>
        <end position="20"/>
    </location>
</feature>
<feature type="region of interest" description="Disordered" evidence="1">
    <location>
        <begin position="43"/>
        <end position="102"/>
    </location>
</feature>
<keyword evidence="2" id="KW-0732">Signal</keyword>
<gene>
    <name evidence="3" type="ORF">E5Z02_26190</name>
</gene>
<evidence type="ECO:0000313" key="3">
    <source>
        <dbReference type="EMBL" id="TGZ03413.1"/>
    </source>
</evidence>
<dbReference type="RefSeq" id="WP_136017211.1">
    <property type="nucleotide sequence ID" value="NZ_SRZK01000347.1"/>
</dbReference>
<evidence type="ECO:0000256" key="1">
    <source>
        <dbReference type="SAM" id="MobiDB-lite"/>
    </source>
</evidence>